<gene>
    <name evidence="3" type="ORF">GCM10007350_31320</name>
</gene>
<organism evidence="3 4">
    <name type="scientific">Jeongeupia chitinilytica</name>
    <dbReference type="NCBI Taxonomy" id="1041641"/>
    <lineage>
        <taxon>Bacteria</taxon>
        <taxon>Pseudomonadati</taxon>
        <taxon>Pseudomonadota</taxon>
        <taxon>Betaproteobacteria</taxon>
        <taxon>Neisseriales</taxon>
        <taxon>Chitinibacteraceae</taxon>
        <taxon>Jeongeupia</taxon>
    </lineage>
</organism>
<sequence>MLLSQNGRIRSRAEAGFTLIELMITIAIIGILASIALPAYSNYVKRAKAKTAGADLVSLSLGLENYYQKQLGYPPASSNTTTTAGTQSLITTWSPAQGADFDYKYTFTAASGSTKAYYTLAATGKGGMNGCSLSFKSDNTRSVSGGSACGALSAW</sequence>
<dbReference type="NCBIfam" id="TIGR02532">
    <property type="entry name" value="IV_pilin_GFxxxE"/>
    <property type="match status" value="1"/>
</dbReference>
<keyword evidence="2" id="KW-1133">Transmembrane helix</keyword>
<dbReference type="PROSITE" id="PS00409">
    <property type="entry name" value="PROKAR_NTER_METHYL"/>
    <property type="match status" value="1"/>
</dbReference>
<dbReference type="Gene3D" id="3.30.700.10">
    <property type="entry name" value="Glycoprotein, Type 4 Pilin"/>
    <property type="match status" value="1"/>
</dbReference>
<name>A0ABQ3H437_9NEIS</name>
<proteinExistence type="predicted"/>
<dbReference type="EMBL" id="BMYO01000009">
    <property type="protein sequence ID" value="GHD67517.1"/>
    <property type="molecule type" value="Genomic_DNA"/>
</dbReference>
<dbReference type="PRINTS" id="PR00813">
    <property type="entry name" value="BCTERIALGSPG"/>
</dbReference>
<dbReference type="InterPro" id="IPR012902">
    <property type="entry name" value="N_methyl_site"/>
</dbReference>
<reference evidence="4" key="1">
    <citation type="journal article" date="2019" name="Int. J. Syst. Evol. Microbiol.">
        <title>The Global Catalogue of Microorganisms (GCM) 10K type strain sequencing project: providing services to taxonomists for standard genome sequencing and annotation.</title>
        <authorList>
            <consortium name="The Broad Institute Genomics Platform"/>
            <consortium name="The Broad Institute Genome Sequencing Center for Infectious Disease"/>
            <person name="Wu L."/>
            <person name="Ma J."/>
        </authorList>
    </citation>
    <scope>NUCLEOTIDE SEQUENCE [LARGE SCALE GENOMIC DNA]</scope>
    <source>
        <strain evidence="4">KCTC 23701</strain>
    </source>
</reference>
<protein>
    <recommendedName>
        <fullName evidence="5">Prepilin-type N-terminal cleavage/methylation domain-containing protein</fullName>
    </recommendedName>
</protein>
<dbReference type="InterPro" id="IPR000983">
    <property type="entry name" value="Bac_GSPG_pilin"/>
</dbReference>
<feature type="transmembrane region" description="Helical" evidence="2">
    <location>
        <begin position="20"/>
        <end position="40"/>
    </location>
</feature>
<dbReference type="InterPro" id="IPR045584">
    <property type="entry name" value="Pilin-like"/>
</dbReference>
<dbReference type="RefSeq" id="WP_189461852.1">
    <property type="nucleotide sequence ID" value="NZ_BMYO01000009.1"/>
</dbReference>
<evidence type="ECO:0000313" key="4">
    <source>
        <dbReference type="Proteomes" id="UP000604737"/>
    </source>
</evidence>
<dbReference type="PANTHER" id="PTHR30093">
    <property type="entry name" value="GENERAL SECRETION PATHWAY PROTEIN G"/>
    <property type="match status" value="1"/>
</dbReference>
<dbReference type="PANTHER" id="PTHR30093:SF47">
    <property type="entry name" value="TYPE IV PILUS NON-CORE MINOR PILIN PILE"/>
    <property type="match status" value="1"/>
</dbReference>
<keyword evidence="1" id="KW-0488">Methylation</keyword>
<evidence type="ECO:0000256" key="2">
    <source>
        <dbReference type="SAM" id="Phobius"/>
    </source>
</evidence>
<evidence type="ECO:0000313" key="3">
    <source>
        <dbReference type="EMBL" id="GHD67517.1"/>
    </source>
</evidence>
<evidence type="ECO:0000256" key="1">
    <source>
        <dbReference type="ARBA" id="ARBA00022481"/>
    </source>
</evidence>
<accession>A0ABQ3H437</accession>
<dbReference type="SUPFAM" id="SSF54523">
    <property type="entry name" value="Pili subunits"/>
    <property type="match status" value="1"/>
</dbReference>
<dbReference type="Pfam" id="PF07963">
    <property type="entry name" value="N_methyl"/>
    <property type="match status" value="1"/>
</dbReference>
<evidence type="ECO:0008006" key="5">
    <source>
        <dbReference type="Google" id="ProtNLM"/>
    </source>
</evidence>
<keyword evidence="4" id="KW-1185">Reference proteome</keyword>
<dbReference type="Pfam" id="PF16732">
    <property type="entry name" value="ComP_DUS"/>
    <property type="match status" value="1"/>
</dbReference>
<comment type="caution">
    <text evidence="3">The sequence shown here is derived from an EMBL/GenBank/DDBJ whole genome shotgun (WGS) entry which is preliminary data.</text>
</comment>
<dbReference type="Proteomes" id="UP000604737">
    <property type="component" value="Unassembled WGS sequence"/>
</dbReference>
<keyword evidence="2" id="KW-0472">Membrane</keyword>
<dbReference type="InterPro" id="IPR031982">
    <property type="entry name" value="PilE-like"/>
</dbReference>
<keyword evidence="2" id="KW-0812">Transmembrane</keyword>